<dbReference type="RefSeq" id="XP_397120.4">
    <property type="nucleotide sequence ID" value="XM_397120.7"/>
</dbReference>
<dbReference type="OrthoDB" id="9991479at2759"/>
<keyword evidence="5" id="KW-0325">Glycoprotein</keyword>
<sequence>MTPTTIVHICMLIACGILNFVSCEYKSPNAIQHLLVGKRNQEDNVNFYGKQQTSLSCPERNGRFPISSQCDAYIECIDGIPEEKLCPEGLLFSPEARFNYPCGYPIDVNCEGRPNRQPAQPTSDCPHQYGYFKVGDKQNCGQFMNCADGKGYIFDCPEGLAFNSESYRCDWPDQVTDCDVEAFLGFVCPEDLSTREIKFFRSNLDCQRYYVCVNGRPRLQNCGEGRAFNELTNACDAAENVTGCESVGLLHEKKTVKLF</sequence>
<dbReference type="InterPro" id="IPR002557">
    <property type="entry name" value="Chitin-bd_dom"/>
</dbReference>
<dbReference type="OMA" id="HQYGYFK"/>
<keyword evidence="3" id="KW-0677">Repeat</keyword>
<reference evidence="8" key="1">
    <citation type="submission" date="2021-01" db="UniProtKB">
        <authorList>
            <consortium name="EnsemblMetazoa"/>
        </authorList>
    </citation>
    <scope>IDENTIFICATION</scope>
    <source>
        <strain evidence="8">DH4</strain>
    </source>
</reference>
<evidence type="ECO:0000256" key="6">
    <source>
        <dbReference type="SAM" id="Phobius"/>
    </source>
</evidence>
<dbReference type="Gene3D" id="2.170.140.10">
    <property type="entry name" value="Chitin binding domain"/>
    <property type="match status" value="3"/>
</dbReference>
<evidence type="ECO:0000256" key="1">
    <source>
        <dbReference type="ARBA" id="ARBA00022669"/>
    </source>
</evidence>
<protein>
    <submittedName>
        <fullName evidence="10">Protein obstructor-E</fullName>
    </submittedName>
</protein>
<evidence type="ECO:0000256" key="3">
    <source>
        <dbReference type="ARBA" id="ARBA00022737"/>
    </source>
</evidence>
<dbReference type="GO" id="GO:0005576">
    <property type="term" value="C:extracellular region"/>
    <property type="evidence" value="ECO:0007669"/>
    <property type="project" value="InterPro"/>
</dbReference>
<proteinExistence type="predicted"/>
<dbReference type="PANTHER" id="PTHR23301:SF98">
    <property type="entry name" value="CHITIN-BINDING TYPE-2 DOMAIN-CONTAINING PROTEIN-RELATED"/>
    <property type="match status" value="1"/>
</dbReference>
<evidence type="ECO:0000313" key="10">
    <source>
        <dbReference type="RefSeq" id="XP_397120.4"/>
    </source>
</evidence>
<keyword evidence="2" id="KW-0732">Signal</keyword>
<keyword evidence="6" id="KW-0812">Transmembrane</keyword>
<evidence type="ECO:0000256" key="2">
    <source>
        <dbReference type="ARBA" id="ARBA00022729"/>
    </source>
</evidence>
<dbReference type="GO" id="GO:0008061">
    <property type="term" value="F:chitin binding"/>
    <property type="evidence" value="ECO:0007669"/>
    <property type="project" value="UniProtKB-KW"/>
</dbReference>
<keyword evidence="6" id="KW-1133">Transmembrane helix</keyword>
<reference evidence="10" key="2">
    <citation type="submission" date="2025-04" db="UniProtKB">
        <authorList>
            <consortium name="RefSeq"/>
        </authorList>
    </citation>
    <scope>IDENTIFICATION</scope>
    <source>
        <strain evidence="10">DH4</strain>
        <tissue evidence="10">Whole body</tissue>
    </source>
</reference>
<accession>A0A7M7R8F8</accession>
<keyword evidence="9" id="KW-1185">Reference proteome</keyword>
<gene>
    <name evidence="8" type="primary">413679</name>
    <name evidence="10" type="synonym">LOC413679</name>
</gene>
<feature type="domain" description="Chitin-binding type-2" evidence="7">
    <location>
        <begin position="122"/>
        <end position="180"/>
    </location>
</feature>
<dbReference type="SUPFAM" id="SSF57625">
    <property type="entry name" value="Invertebrate chitin-binding proteins"/>
    <property type="match status" value="3"/>
</dbReference>
<name>A0A7M7R8F8_APIME</name>
<dbReference type="InterPro" id="IPR051940">
    <property type="entry name" value="Chitin_bind-dev_reg"/>
</dbReference>
<dbReference type="Pfam" id="PF01607">
    <property type="entry name" value="CBM_14"/>
    <property type="match status" value="3"/>
</dbReference>
<evidence type="ECO:0000259" key="7">
    <source>
        <dbReference type="PROSITE" id="PS50940"/>
    </source>
</evidence>
<feature type="domain" description="Chitin-binding type-2" evidence="7">
    <location>
        <begin position="54"/>
        <end position="112"/>
    </location>
</feature>
<dbReference type="SMART" id="SM00494">
    <property type="entry name" value="ChtBD2"/>
    <property type="match status" value="3"/>
</dbReference>
<evidence type="ECO:0000256" key="5">
    <source>
        <dbReference type="ARBA" id="ARBA00023180"/>
    </source>
</evidence>
<evidence type="ECO:0000256" key="4">
    <source>
        <dbReference type="ARBA" id="ARBA00023157"/>
    </source>
</evidence>
<evidence type="ECO:0000313" key="8">
    <source>
        <dbReference type="EnsemblMetazoa" id="XP_397120"/>
    </source>
</evidence>
<feature type="transmembrane region" description="Helical" evidence="6">
    <location>
        <begin position="6"/>
        <end position="25"/>
    </location>
</feature>
<dbReference type="PROSITE" id="PS50940">
    <property type="entry name" value="CHIT_BIND_II"/>
    <property type="match status" value="3"/>
</dbReference>
<dbReference type="AlphaFoldDB" id="A0A7M7R8F8"/>
<dbReference type="PANTHER" id="PTHR23301">
    <property type="entry name" value="CHITIN BINDING PERITROPHIN-A"/>
    <property type="match status" value="1"/>
</dbReference>
<keyword evidence="1" id="KW-0147">Chitin-binding</keyword>
<evidence type="ECO:0000313" key="9">
    <source>
        <dbReference type="Proteomes" id="UP000005203"/>
    </source>
</evidence>
<dbReference type="KEGG" id="ame:413679"/>
<dbReference type="Proteomes" id="UP000005203">
    <property type="component" value="Linkage group LG8"/>
</dbReference>
<keyword evidence="6" id="KW-0472">Membrane</keyword>
<accession>A0A8B9B392</accession>
<dbReference type="GeneID" id="413679"/>
<feature type="domain" description="Chitin-binding type-2" evidence="7">
    <location>
        <begin position="185"/>
        <end position="246"/>
    </location>
</feature>
<keyword evidence="4" id="KW-1015">Disulfide bond</keyword>
<dbReference type="InterPro" id="IPR036508">
    <property type="entry name" value="Chitin-bd_dom_sf"/>
</dbReference>
<organism evidence="8">
    <name type="scientific">Apis mellifera</name>
    <name type="common">Honeybee</name>
    <dbReference type="NCBI Taxonomy" id="7460"/>
    <lineage>
        <taxon>Eukaryota</taxon>
        <taxon>Metazoa</taxon>
        <taxon>Ecdysozoa</taxon>
        <taxon>Arthropoda</taxon>
        <taxon>Hexapoda</taxon>
        <taxon>Insecta</taxon>
        <taxon>Pterygota</taxon>
        <taxon>Neoptera</taxon>
        <taxon>Endopterygota</taxon>
        <taxon>Hymenoptera</taxon>
        <taxon>Apocrita</taxon>
        <taxon>Aculeata</taxon>
        <taxon>Apoidea</taxon>
        <taxon>Anthophila</taxon>
        <taxon>Apidae</taxon>
        <taxon>Apis</taxon>
    </lineage>
</organism>
<dbReference type="EnsemblMetazoa" id="XM_397120">
    <property type="protein sequence ID" value="XP_397120"/>
    <property type="gene ID" value="LOC413679"/>
</dbReference>